<dbReference type="AlphaFoldDB" id="A0A0M7ADZ8"/>
<dbReference type="Pfam" id="PF00497">
    <property type="entry name" value="SBP_bac_3"/>
    <property type="match status" value="1"/>
</dbReference>
<evidence type="ECO:0000256" key="1">
    <source>
        <dbReference type="SAM" id="SignalP"/>
    </source>
</evidence>
<dbReference type="OrthoDB" id="8587856at2"/>
<dbReference type="SUPFAM" id="SSF53850">
    <property type="entry name" value="Periplasmic binding protein-like II"/>
    <property type="match status" value="1"/>
</dbReference>
<feature type="domain" description="Solute-binding protein family 3/N-terminal" evidence="2">
    <location>
        <begin position="32"/>
        <end position="249"/>
    </location>
</feature>
<keyword evidence="4" id="KW-1185">Reference proteome</keyword>
<evidence type="ECO:0000259" key="2">
    <source>
        <dbReference type="SMART" id="SM00062"/>
    </source>
</evidence>
<dbReference type="STRING" id="388408.LAX5112_03522"/>
<evidence type="ECO:0000313" key="3">
    <source>
        <dbReference type="EMBL" id="CTQ73375.1"/>
    </source>
</evidence>
<organism evidence="3 4">
    <name type="scientific">Roseibium alexandrii</name>
    <dbReference type="NCBI Taxonomy" id="388408"/>
    <lineage>
        <taxon>Bacteria</taxon>
        <taxon>Pseudomonadati</taxon>
        <taxon>Pseudomonadota</taxon>
        <taxon>Alphaproteobacteria</taxon>
        <taxon>Hyphomicrobiales</taxon>
        <taxon>Stappiaceae</taxon>
        <taxon>Roseibium</taxon>
    </lineage>
</organism>
<protein>
    <submittedName>
        <fullName evidence="3">Bacterial extracellular solute-binding proteins, family 3</fullName>
    </submittedName>
</protein>
<dbReference type="Gene3D" id="3.40.190.10">
    <property type="entry name" value="Periplasmic binding protein-like II"/>
    <property type="match status" value="2"/>
</dbReference>
<feature type="signal peptide" evidence="1">
    <location>
        <begin position="1"/>
        <end position="30"/>
    </location>
</feature>
<evidence type="ECO:0000313" key="4">
    <source>
        <dbReference type="Proteomes" id="UP000053235"/>
    </source>
</evidence>
<dbReference type="Proteomes" id="UP000053235">
    <property type="component" value="Unassembled WGS sequence"/>
</dbReference>
<dbReference type="PANTHER" id="PTHR38834">
    <property type="entry name" value="PERIPLASMIC SUBSTRATE BINDING PROTEIN FAMILY 3"/>
    <property type="match status" value="1"/>
</dbReference>
<dbReference type="PANTHER" id="PTHR38834:SF3">
    <property type="entry name" value="SOLUTE-BINDING PROTEIN FAMILY 3_N-TERMINAL DOMAIN-CONTAINING PROTEIN"/>
    <property type="match status" value="1"/>
</dbReference>
<dbReference type="InterPro" id="IPR001638">
    <property type="entry name" value="Solute-binding_3/MltF_N"/>
</dbReference>
<accession>A0A0M7ADZ8</accession>
<reference evidence="4" key="1">
    <citation type="submission" date="2015-07" db="EMBL/GenBank/DDBJ databases">
        <authorList>
            <person name="Rodrigo-Torres Lidia"/>
            <person name="Arahal R.David."/>
        </authorList>
    </citation>
    <scope>NUCLEOTIDE SEQUENCE [LARGE SCALE GENOMIC DNA]</scope>
    <source>
        <strain evidence="4">CECT 5112</strain>
    </source>
</reference>
<keyword evidence="1" id="KW-0732">Signal</keyword>
<sequence>MNGRLKSVRNAISSVGFICGLLTVAEQAQAAEIHLVTENYPPFNFMKDGEIVGLGADQVREIMVRENIEFTIEMLPWSRAFWLAENRKNHCVFTTAYTPARAETFAWISPLGGAELFLIKKAGSQIPSDLAEIVGKFSVGTQRSDYAEYVLKTQGFSSLDYFDDVETVIRQLVQDRLHLAAISSMTFHTLVQQGVEIEMVHGFGDIIGNALACNPETDEALLKRMQNGLDSVIRDGYQADMLKKYTGAASVSALTGEN</sequence>
<dbReference type="RefSeq" id="WP_055672892.1">
    <property type="nucleotide sequence ID" value="NZ_CXWD01000014.1"/>
</dbReference>
<name>A0A0M7ADZ8_9HYPH</name>
<dbReference type="SMART" id="SM00062">
    <property type="entry name" value="PBPb"/>
    <property type="match status" value="1"/>
</dbReference>
<feature type="chain" id="PRO_5005809603" evidence="1">
    <location>
        <begin position="31"/>
        <end position="258"/>
    </location>
</feature>
<gene>
    <name evidence="3" type="ORF">LAX5112_03522</name>
</gene>
<dbReference type="EMBL" id="CXWD01000014">
    <property type="protein sequence ID" value="CTQ73375.1"/>
    <property type="molecule type" value="Genomic_DNA"/>
</dbReference>
<proteinExistence type="predicted"/>